<dbReference type="InterPro" id="IPR018060">
    <property type="entry name" value="HTH_AraC"/>
</dbReference>
<keyword evidence="3" id="KW-0804">Transcription</keyword>
<keyword evidence="2" id="KW-0238">DNA-binding</keyword>
<proteinExistence type="predicted"/>
<dbReference type="SUPFAM" id="SSF51215">
    <property type="entry name" value="Regulatory protein AraC"/>
    <property type="match status" value="1"/>
</dbReference>
<dbReference type="Gene3D" id="2.60.120.10">
    <property type="entry name" value="Jelly Rolls"/>
    <property type="match status" value="1"/>
</dbReference>
<dbReference type="InterPro" id="IPR014710">
    <property type="entry name" value="RmlC-like_jellyroll"/>
</dbReference>
<dbReference type="PROSITE" id="PS00041">
    <property type="entry name" value="HTH_ARAC_FAMILY_1"/>
    <property type="match status" value="1"/>
</dbReference>
<evidence type="ECO:0000313" key="5">
    <source>
        <dbReference type="EMBL" id="NFF89346.1"/>
    </source>
</evidence>
<dbReference type="PROSITE" id="PS01124">
    <property type="entry name" value="HTH_ARAC_FAMILY_2"/>
    <property type="match status" value="1"/>
</dbReference>
<dbReference type="PRINTS" id="PR00032">
    <property type="entry name" value="HTHARAC"/>
</dbReference>
<organism evidence="5 6">
    <name type="scientific">Clostridium botulinum</name>
    <dbReference type="NCBI Taxonomy" id="1491"/>
    <lineage>
        <taxon>Bacteria</taxon>
        <taxon>Bacillati</taxon>
        <taxon>Bacillota</taxon>
        <taxon>Clostridia</taxon>
        <taxon>Eubacteriales</taxon>
        <taxon>Clostridiaceae</taxon>
        <taxon>Clostridium</taxon>
    </lineage>
</organism>
<name>A0A6M0V957_CLOBO</name>
<evidence type="ECO:0000256" key="1">
    <source>
        <dbReference type="ARBA" id="ARBA00023015"/>
    </source>
</evidence>
<dbReference type="InterPro" id="IPR003313">
    <property type="entry name" value="AraC-bd"/>
</dbReference>
<dbReference type="GO" id="GO:0003700">
    <property type="term" value="F:DNA-binding transcription factor activity"/>
    <property type="evidence" value="ECO:0007669"/>
    <property type="project" value="InterPro"/>
</dbReference>
<evidence type="ECO:0000256" key="3">
    <source>
        <dbReference type="ARBA" id="ARBA00023163"/>
    </source>
</evidence>
<reference evidence="5 6" key="1">
    <citation type="submission" date="2019-04" db="EMBL/GenBank/DDBJ databases">
        <title>Genome sequencing of Clostridium botulinum Groups I-IV and Clostridium butyricum.</title>
        <authorList>
            <person name="Brunt J."/>
            <person name="Van Vliet A.H.M."/>
            <person name="Stringer S.C."/>
            <person name="Carter A.T."/>
            <person name="Peck M.W."/>
        </authorList>
    </citation>
    <scope>NUCLEOTIDE SEQUENCE [LARGE SCALE GENOMIC DNA]</scope>
    <source>
        <strain evidence="5 6">1605</strain>
    </source>
</reference>
<dbReference type="InterPro" id="IPR020449">
    <property type="entry name" value="Tscrpt_reg_AraC-type_HTH"/>
</dbReference>
<evidence type="ECO:0000313" key="6">
    <source>
        <dbReference type="Proteomes" id="UP000476820"/>
    </source>
</evidence>
<dbReference type="PANTHER" id="PTHR43280:SF28">
    <property type="entry name" value="HTH-TYPE TRANSCRIPTIONAL ACTIVATOR RHAS"/>
    <property type="match status" value="1"/>
</dbReference>
<dbReference type="InterPro" id="IPR037923">
    <property type="entry name" value="HTH-like"/>
</dbReference>
<dbReference type="PANTHER" id="PTHR43280">
    <property type="entry name" value="ARAC-FAMILY TRANSCRIPTIONAL REGULATOR"/>
    <property type="match status" value="1"/>
</dbReference>
<dbReference type="InterPro" id="IPR018062">
    <property type="entry name" value="HTH_AraC-typ_CS"/>
</dbReference>
<feature type="domain" description="HTH araC/xylS-type" evidence="4">
    <location>
        <begin position="192"/>
        <end position="290"/>
    </location>
</feature>
<dbReference type="EMBL" id="SWOV01000063">
    <property type="protein sequence ID" value="NFF89346.1"/>
    <property type="molecule type" value="Genomic_DNA"/>
</dbReference>
<dbReference type="GO" id="GO:0043565">
    <property type="term" value="F:sequence-specific DNA binding"/>
    <property type="evidence" value="ECO:0007669"/>
    <property type="project" value="InterPro"/>
</dbReference>
<dbReference type="InterPro" id="IPR009057">
    <property type="entry name" value="Homeodomain-like_sf"/>
</dbReference>
<dbReference type="Gene3D" id="1.10.10.60">
    <property type="entry name" value="Homeodomain-like"/>
    <property type="match status" value="2"/>
</dbReference>
<comment type="caution">
    <text evidence="5">The sequence shown here is derived from an EMBL/GenBank/DDBJ whole genome shotgun (WGS) entry which is preliminary data.</text>
</comment>
<sequence>MIKDNHKEKREHGSFLLPLGIYNVSLGNIEKSITAHWHNELELILVLSGEFNLKINTDSYNCKEGDIVLINSESLHYFSTKENELSTWNSIVFNMDQLNSTILDNCSVNFITPIINNEFKLPVIIHKDSLINNELKCIILNIIDAYNSNYYGFELEIKSLIFKYFSLLFKFNLVEKKTNNTCLNEEKIEKIKIVLKYIQENYNKEIDIITLSDICHYNQYHFMRFFKKHTGKTCIQFIKNYRLEKAASLISNTDLSITEISLEVGFTNISYFIRSFKEKYNKTPKEFKGLLQN</sequence>
<dbReference type="CDD" id="cd02208">
    <property type="entry name" value="cupin_RmlC-like"/>
    <property type="match status" value="1"/>
</dbReference>
<dbReference type="Pfam" id="PF12833">
    <property type="entry name" value="HTH_18"/>
    <property type="match status" value="1"/>
</dbReference>
<dbReference type="SUPFAM" id="SSF46689">
    <property type="entry name" value="Homeodomain-like"/>
    <property type="match status" value="2"/>
</dbReference>
<dbReference type="AlphaFoldDB" id="A0A6M0V957"/>
<evidence type="ECO:0000259" key="4">
    <source>
        <dbReference type="PROSITE" id="PS01124"/>
    </source>
</evidence>
<dbReference type="Proteomes" id="UP000476820">
    <property type="component" value="Unassembled WGS sequence"/>
</dbReference>
<gene>
    <name evidence="5" type="ORF">FC774_15955</name>
</gene>
<dbReference type="SMART" id="SM00342">
    <property type="entry name" value="HTH_ARAC"/>
    <property type="match status" value="1"/>
</dbReference>
<dbReference type="Pfam" id="PF02311">
    <property type="entry name" value="AraC_binding"/>
    <property type="match status" value="1"/>
</dbReference>
<protein>
    <submittedName>
        <fullName evidence="5">Helix-turn-helix domain-containing protein</fullName>
    </submittedName>
</protein>
<accession>A0A6M0V957</accession>
<evidence type="ECO:0000256" key="2">
    <source>
        <dbReference type="ARBA" id="ARBA00023125"/>
    </source>
</evidence>
<keyword evidence="1" id="KW-0805">Transcription regulation</keyword>